<dbReference type="STRING" id="92696.A0A4R0RSE7"/>
<dbReference type="SUPFAM" id="SSF56112">
    <property type="entry name" value="Protein kinase-like (PK-like)"/>
    <property type="match status" value="1"/>
</dbReference>
<evidence type="ECO:0000313" key="2">
    <source>
        <dbReference type="EMBL" id="TCD70776.1"/>
    </source>
</evidence>
<reference evidence="2 3" key="1">
    <citation type="submission" date="2018-11" db="EMBL/GenBank/DDBJ databases">
        <title>Genome assembly of Steccherinum ochraceum LE-BIN_3174, the white-rot fungus of the Steccherinaceae family (The Residual Polyporoid clade, Polyporales, Basidiomycota).</title>
        <authorList>
            <person name="Fedorova T.V."/>
            <person name="Glazunova O.A."/>
            <person name="Landesman E.O."/>
            <person name="Moiseenko K.V."/>
            <person name="Psurtseva N.V."/>
            <person name="Savinova O.S."/>
            <person name="Shakhova N.V."/>
            <person name="Tyazhelova T.V."/>
            <person name="Vasina D.V."/>
        </authorList>
    </citation>
    <scope>NUCLEOTIDE SEQUENCE [LARGE SCALE GENOMIC DNA]</scope>
    <source>
        <strain evidence="2 3">LE-BIN_3174</strain>
    </source>
</reference>
<comment type="caution">
    <text evidence="2">The sequence shown here is derived from an EMBL/GenBank/DDBJ whole genome shotgun (WGS) entry which is preliminary data.</text>
</comment>
<keyword evidence="3" id="KW-1185">Reference proteome</keyword>
<dbReference type="PANTHER" id="PTHR38248:SF2">
    <property type="entry name" value="FUNK1 11"/>
    <property type="match status" value="1"/>
</dbReference>
<name>A0A4R0RSE7_9APHY</name>
<proteinExistence type="predicted"/>
<evidence type="ECO:0000313" key="3">
    <source>
        <dbReference type="Proteomes" id="UP000292702"/>
    </source>
</evidence>
<accession>A0A4R0RSE7</accession>
<dbReference type="EMBL" id="RWJN01000015">
    <property type="protein sequence ID" value="TCD70776.1"/>
    <property type="molecule type" value="Genomic_DNA"/>
</dbReference>
<feature type="domain" description="Fungal-type protein kinase" evidence="1">
    <location>
        <begin position="7"/>
        <end position="159"/>
    </location>
</feature>
<dbReference type="PANTHER" id="PTHR38248">
    <property type="entry name" value="FUNK1 6"/>
    <property type="match status" value="1"/>
</dbReference>
<dbReference type="Pfam" id="PF17667">
    <property type="entry name" value="Pkinase_fungal"/>
    <property type="match status" value="1"/>
</dbReference>
<dbReference type="Proteomes" id="UP000292702">
    <property type="component" value="Unassembled WGS sequence"/>
</dbReference>
<dbReference type="InterPro" id="IPR040976">
    <property type="entry name" value="Pkinase_fungal"/>
</dbReference>
<dbReference type="Gene3D" id="1.10.510.10">
    <property type="entry name" value="Transferase(Phosphotransferase) domain 1"/>
    <property type="match status" value="1"/>
</dbReference>
<dbReference type="InterPro" id="IPR011009">
    <property type="entry name" value="Kinase-like_dom_sf"/>
</dbReference>
<organism evidence="2 3">
    <name type="scientific">Steccherinum ochraceum</name>
    <dbReference type="NCBI Taxonomy" id="92696"/>
    <lineage>
        <taxon>Eukaryota</taxon>
        <taxon>Fungi</taxon>
        <taxon>Dikarya</taxon>
        <taxon>Basidiomycota</taxon>
        <taxon>Agaricomycotina</taxon>
        <taxon>Agaricomycetes</taxon>
        <taxon>Polyporales</taxon>
        <taxon>Steccherinaceae</taxon>
        <taxon>Steccherinum</taxon>
    </lineage>
</organism>
<dbReference type="AlphaFoldDB" id="A0A4R0RSE7"/>
<protein>
    <recommendedName>
        <fullName evidence="1">Fungal-type protein kinase domain-containing protein</fullName>
    </recommendedName>
</protein>
<evidence type="ECO:0000259" key="1">
    <source>
        <dbReference type="Pfam" id="PF17667"/>
    </source>
</evidence>
<sequence length="295" mass="33652">MTACLLPLQEVTSPEEFKKVFIGALQAHHAVYKAFGFVHQDLSLANIMFYRESRSEEAFGALCDWDSPRVHHQPGRKHTGPVAPTMDDIVGNVIAVNSSLYELIVHPTWHVENRVYPLATGTAPFVALDLLDTSTATGPQHLYLYRHDLESFFYILVWFASTFKPQDKRIGTIREWLKKDVREVRRKKSSAIRAMYPITKMVDRGSVVYREALKPWIDELLINLIEPTVKKHEDIRGAVAAQTFLSDTFKSSELSSKKTIASVSKAVYDMVVAREEIMTFQNFMRCLGEEVKDDQ</sequence>
<dbReference type="OrthoDB" id="2803519at2759"/>
<gene>
    <name evidence="2" type="ORF">EIP91_001807</name>
</gene>